<keyword evidence="1" id="KW-0677">Repeat</keyword>
<dbReference type="Pfam" id="PF13041">
    <property type="entry name" value="PPR_2"/>
    <property type="match status" value="3"/>
</dbReference>
<dbReference type="InterPro" id="IPR046848">
    <property type="entry name" value="E_motif"/>
</dbReference>
<evidence type="ECO:0000313" key="4">
    <source>
        <dbReference type="Proteomes" id="UP001370490"/>
    </source>
</evidence>
<dbReference type="PANTHER" id="PTHR47926">
    <property type="entry name" value="PENTATRICOPEPTIDE REPEAT-CONTAINING PROTEIN"/>
    <property type="match status" value="1"/>
</dbReference>
<protein>
    <submittedName>
        <fullName evidence="3">Pentatricopeptide repeat</fullName>
    </submittedName>
</protein>
<sequence length="485" mass="54590">MVRLLIPTAKHFFPPKSSNHISNTKSQCLSILNYRSCLKPLFLIHTLLHKEEEPTVNTSKISPTFSWNKLIRVSAENGEHKKAFTVYATMQRKGIKPNNFTFPILIKSCASFLGRKEGRQIHVHTLKFGLDCNVYVENTLIHFYGSCGKIKDAKKVFDSMSVRTLVSWNAILTACVENSLFDDSIQLFVKMRDSGFDPDETTMVVSLSACSELGNLSLGKWVHSQVAVRGLIMNCQLGTALVNMYAKSGAVEYAGLVFDRMCNKNVWTWSAMILGFAQHGHAKRALELFSKMMKSSVRPNYVTFVGVLCACSHAGLVDEGYRYFHEMEHVHGIQPVMIHYGTMVDILGRAGHINEAYDFILNMPIEPDPVVWRTLLCACNLHSNEGDNKIRDEVRKRLLKLEPRRGGNLVMVANMYADEGMWDKAAKVRRVMKDGGIKKMAGESSIELDGSIHIFLSGDKSQVDYEGMYEILDGLNLHMKIHDNG</sequence>
<dbReference type="Proteomes" id="UP001370490">
    <property type="component" value="Unassembled WGS sequence"/>
</dbReference>
<dbReference type="NCBIfam" id="TIGR00756">
    <property type="entry name" value="PPR"/>
    <property type="match status" value="5"/>
</dbReference>
<comment type="caution">
    <text evidence="3">The sequence shown here is derived from an EMBL/GenBank/DDBJ whole genome shotgun (WGS) entry which is preliminary data.</text>
</comment>
<keyword evidence="4" id="KW-1185">Reference proteome</keyword>
<proteinExistence type="predicted"/>
<feature type="repeat" description="PPR" evidence="2">
    <location>
        <begin position="164"/>
        <end position="198"/>
    </location>
</feature>
<dbReference type="FunFam" id="1.25.40.10:FF:000427">
    <property type="entry name" value="Pentatricopeptide repeat-containing protein chloroplastic"/>
    <property type="match status" value="1"/>
</dbReference>
<dbReference type="InterPro" id="IPR011990">
    <property type="entry name" value="TPR-like_helical_dom_sf"/>
</dbReference>
<dbReference type="PANTHER" id="PTHR47926:SF347">
    <property type="entry name" value="PENTATRICOPEPTIDE REPEAT-CONTAINING PROTEIN"/>
    <property type="match status" value="1"/>
</dbReference>
<feature type="repeat" description="PPR" evidence="2">
    <location>
        <begin position="265"/>
        <end position="299"/>
    </location>
</feature>
<accession>A0AAN8ULB0</accession>
<dbReference type="PROSITE" id="PS51375">
    <property type="entry name" value="PPR"/>
    <property type="match status" value="3"/>
</dbReference>
<dbReference type="InterPro" id="IPR002885">
    <property type="entry name" value="PPR_rpt"/>
</dbReference>
<name>A0AAN8ULB0_9MAGN</name>
<evidence type="ECO:0000313" key="3">
    <source>
        <dbReference type="EMBL" id="KAK6913271.1"/>
    </source>
</evidence>
<gene>
    <name evidence="3" type="ORF">RJ641_022872</name>
</gene>
<dbReference type="GO" id="GO:0003723">
    <property type="term" value="F:RNA binding"/>
    <property type="evidence" value="ECO:0007669"/>
    <property type="project" value="InterPro"/>
</dbReference>
<feature type="repeat" description="PPR" evidence="2">
    <location>
        <begin position="63"/>
        <end position="97"/>
    </location>
</feature>
<dbReference type="InterPro" id="IPR046960">
    <property type="entry name" value="PPR_At4g14850-like_plant"/>
</dbReference>
<evidence type="ECO:0000256" key="2">
    <source>
        <dbReference type="PROSITE-ProRule" id="PRU00708"/>
    </source>
</evidence>
<reference evidence="3 4" key="1">
    <citation type="submission" date="2023-12" db="EMBL/GenBank/DDBJ databases">
        <title>A high-quality genome assembly for Dillenia turbinata (Dilleniales).</title>
        <authorList>
            <person name="Chanderbali A."/>
        </authorList>
    </citation>
    <scope>NUCLEOTIDE SEQUENCE [LARGE SCALE GENOMIC DNA]</scope>
    <source>
        <strain evidence="3">LSX21</strain>
        <tissue evidence="3">Leaf</tissue>
    </source>
</reference>
<dbReference type="GO" id="GO:0009451">
    <property type="term" value="P:RNA modification"/>
    <property type="evidence" value="ECO:0007669"/>
    <property type="project" value="InterPro"/>
</dbReference>
<dbReference type="EMBL" id="JBAMMX010000027">
    <property type="protein sequence ID" value="KAK6913271.1"/>
    <property type="molecule type" value="Genomic_DNA"/>
</dbReference>
<dbReference type="Gene3D" id="1.25.40.10">
    <property type="entry name" value="Tetratricopeptide repeat domain"/>
    <property type="match status" value="3"/>
</dbReference>
<organism evidence="3 4">
    <name type="scientific">Dillenia turbinata</name>
    <dbReference type="NCBI Taxonomy" id="194707"/>
    <lineage>
        <taxon>Eukaryota</taxon>
        <taxon>Viridiplantae</taxon>
        <taxon>Streptophyta</taxon>
        <taxon>Embryophyta</taxon>
        <taxon>Tracheophyta</taxon>
        <taxon>Spermatophyta</taxon>
        <taxon>Magnoliopsida</taxon>
        <taxon>eudicotyledons</taxon>
        <taxon>Gunneridae</taxon>
        <taxon>Pentapetalae</taxon>
        <taxon>Dilleniales</taxon>
        <taxon>Dilleniaceae</taxon>
        <taxon>Dillenia</taxon>
    </lineage>
</organism>
<dbReference type="Pfam" id="PF20431">
    <property type="entry name" value="E_motif"/>
    <property type="match status" value="1"/>
</dbReference>
<dbReference type="AlphaFoldDB" id="A0AAN8ULB0"/>
<dbReference type="Pfam" id="PF01535">
    <property type="entry name" value="PPR"/>
    <property type="match status" value="2"/>
</dbReference>
<evidence type="ECO:0000256" key="1">
    <source>
        <dbReference type="ARBA" id="ARBA00022737"/>
    </source>
</evidence>
<dbReference type="FunFam" id="1.25.40.10:FF:000090">
    <property type="entry name" value="Pentatricopeptide repeat-containing protein, chloroplastic"/>
    <property type="match status" value="1"/>
</dbReference>